<protein>
    <submittedName>
        <fullName evidence="10">ABC transporter permease subunit</fullName>
    </submittedName>
</protein>
<evidence type="ECO:0000256" key="2">
    <source>
        <dbReference type="ARBA" id="ARBA00022448"/>
    </source>
</evidence>
<dbReference type="GO" id="GO:0005886">
    <property type="term" value="C:plasma membrane"/>
    <property type="evidence" value="ECO:0007669"/>
    <property type="project" value="UniProtKB-SubCell"/>
</dbReference>
<dbReference type="InterPro" id="IPR000515">
    <property type="entry name" value="MetI-like"/>
</dbReference>
<organism evidence="10 11">
    <name type="scientific">Nocardia arthritidis</name>
    <dbReference type="NCBI Taxonomy" id="228602"/>
    <lineage>
        <taxon>Bacteria</taxon>
        <taxon>Bacillati</taxon>
        <taxon>Actinomycetota</taxon>
        <taxon>Actinomycetes</taxon>
        <taxon>Mycobacteriales</taxon>
        <taxon>Nocardiaceae</taxon>
        <taxon>Nocardia</taxon>
    </lineage>
</organism>
<feature type="compositionally biased region" description="Basic and acidic residues" evidence="8">
    <location>
        <begin position="85"/>
        <end position="98"/>
    </location>
</feature>
<feature type="region of interest" description="Disordered" evidence="8">
    <location>
        <begin position="1"/>
        <end position="124"/>
    </location>
</feature>
<accession>A0A6G9YFC7</accession>
<dbReference type="CDD" id="cd06261">
    <property type="entry name" value="TM_PBP2"/>
    <property type="match status" value="1"/>
</dbReference>
<feature type="transmembrane region" description="Helical" evidence="7">
    <location>
        <begin position="161"/>
        <end position="182"/>
    </location>
</feature>
<comment type="similarity">
    <text evidence="7">Belongs to the binding-protein-dependent transport system permease family.</text>
</comment>
<evidence type="ECO:0000256" key="3">
    <source>
        <dbReference type="ARBA" id="ARBA00022475"/>
    </source>
</evidence>
<keyword evidence="4 7" id="KW-0812">Transmembrane</keyword>
<keyword evidence="11" id="KW-1185">Reference proteome</keyword>
<dbReference type="PANTHER" id="PTHR43005:SF2">
    <property type="entry name" value="INTEGRAL MEMBRANE SUGAR TRANSPORT PROTEIN"/>
    <property type="match status" value="1"/>
</dbReference>
<evidence type="ECO:0000256" key="6">
    <source>
        <dbReference type="ARBA" id="ARBA00023136"/>
    </source>
</evidence>
<feature type="transmembrane region" description="Helical" evidence="7">
    <location>
        <begin position="400"/>
        <end position="428"/>
    </location>
</feature>
<evidence type="ECO:0000256" key="1">
    <source>
        <dbReference type="ARBA" id="ARBA00004651"/>
    </source>
</evidence>
<dbReference type="Proteomes" id="UP000503540">
    <property type="component" value="Chromosome"/>
</dbReference>
<dbReference type="PANTHER" id="PTHR43005">
    <property type="entry name" value="BLR7065 PROTEIN"/>
    <property type="match status" value="1"/>
</dbReference>
<feature type="transmembrane region" description="Helical" evidence="7">
    <location>
        <begin position="253"/>
        <end position="270"/>
    </location>
</feature>
<comment type="subcellular location">
    <subcellularLocation>
        <location evidence="1 7">Cell membrane</location>
        <topology evidence="1 7">Multi-pass membrane protein</topology>
    </subcellularLocation>
</comment>
<dbReference type="AlphaFoldDB" id="A0A6G9YFC7"/>
<dbReference type="InterPro" id="IPR035906">
    <property type="entry name" value="MetI-like_sf"/>
</dbReference>
<dbReference type="EMBL" id="CP046172">
    <property type="protein sequence ID" value="QIS11777.1"/>
    <property type="molecule type" value="Genomic_DNA"/>
</dbReference>
<dbReference type="KEGG" id="nah:F5544_19545"/>
<keyword evidence="6 7" id="KW-0472">Membrane</keyword>
<evidence type="ECO:0000256" key="8">
    <source>
        <dbReference type="SAM" id="MobiDB-lite"/>
    </source>
</evidence>
<reference evidence="10 11" key="1">
    <citation type="journal article" date="2019" name="ACS Chem. Biol.">
        <title>Identification and Mobilization of a Cryptic Antibiotic Biosynthesis Gene Locus from a Human-Pathogenic Nocardia Isolate.</title>
        <authorList>
            <person name="Herisse M."/>
            <person name="Ishida K."/>
            <person name="Porter J.L."/>
            <person name="Howden B."/>
            <person name="Hertweck C."/>
            <person name="Stinear T.P."/>
            <person name="Pidot S.J."/>
        </authorList>
    </citation>
    <scope>NUCLEOTIDE SEQUENCE [LARGE SCALE GENOMIC DNA]</scope>
    <source>
        <strain evidence="10 11">AUSMDU00012717</strain>
    </source>
</reference>
<keyword evidence="3" id="KW-1003">Cell membrane</keyword>
<feature type="transmembrane region" description="Helical" evidence="7">
    <location>
        <begin position="358"/>
        <end position="380"/>
    </location>
</feature>
<dbReference type="GO" id="GO:0055085">
    <property type="term" value="P:transmembrane transport"/>
    <property type="evidence" value="ECO:0007669"/>
    <property type="project" value="InterPro"/>
</dbReference>
<evidence type="ECO:0000256" key="7">
    <source>
        <dbReference type="RuleBase" id="RU363032"/>
    </source>
</evidence>
<feature type="domain" description="ABC transmembrane type-1" evidence="9">
    <location>
        <begin position="216"/>
        <end position="427"/>
    </location>
</feature>
<evidence type="ECO:0000313" key="11">
    <source>
        <dbReference type="Proteomes" id="UP000503540"/>
    </source>
</evidence>
<dbReference type="PROSITE" id="PS50928">
    <property type="entry name" value="ABC_TM1"/>
    <property type="match status" value="1"/>
</dbReference>
<evidence type="ECO:0000313" key="10">
    <source>
        <dbReference type="EMBL" id="QIS11777.1"/>
    </source>
</evidence>
<evidence type="ECO:0000256" key="5">
    <source>
        <dbReference type="ARBA" id="ARBA00022989"/>
    </source>
</evidence>
<keyword evidence="2 7" id="KW-0813">Transport</keyword>
<sequence length="442" mass="48290">MEIRVLDDQQGVHPDGRRTARLDPCAARQPSVDLRNPGVQKGIRALREGDAGFDGGRRSRTSYGATGSVHRRAVPHHSGVPGSRHSGEPADQRRDRGPHQRRRRAGAGAAVRGRGGQDLPEGPVVVTGTLTAPTSSASATTLLSKRDQISRAERWRRRGPLLPALIFMIAVTQIPFLFTLYYSTQSWNLVRPGSRHFTGLQNYADVLRDSQFREVAWHTVVLIVGTVLISVALGLGLALLLDRAFIGRGIVRTLLITPFLVTPVAAALIWKTTLLDPVFGLVNFVLKPFGVHRIDWVSRYPLPAVMADLVWQWTPFMMLLILAGLQSMPRDVLEAARVDGAGAFALFREITLPHLRRFIELGAVLGAIYLVNTFDAVYMMTSGGPGIASSNLPYYIYQRAFLGFDIGQAAAMGVVTVLATMLVATLALRLIFKSFTGSEQAA</sequence>
<feature type="transmembrane region" description="Helical" evidence="7">
    <location>
        <begin position="310"/>
        <end position="328"/>
    </location>
</feature>
<evidence type="ECO:0000259" key="9">
    <source>
        <dbReference type="PROSITE" id="PS50928"/>
    </source>
</evidence>
<proteinExistence type="inferred from homology"/>
<gene>
    <name evidence="10" type="ORF">F5544_19545</name>
</gene>
<keyword evidence="5 7" id="KW-1133">Transmembrane helix</keyword>
<dbReference type="SUPFAM" id="SSF161098">
    <property type="entry name" value="MetI-like"/>
    <property type="match status" value="1"/>
</dbReference>
<dbReference type="Gene3D" id="1.10.3720.10">
    <property type="entry name" value="MetI-like"/>
    <property type="match status" value="1"/>
</dbReference>
<name>A0A6G9YFC7_9NOCA</name>
<evidence type="ECO:0000256" key="4">
    <source>
        <dbReference type="ARBA" id="ARBA00022692"/>
    </source>
</evidence>
<dbReference type="Pfam" id="PF00528">
    <property type="entry name" value="BPD_transp_1"/>
    <property type="match status" value="1"/>
</dbReference>
<feature type="transmembrane region" description="Helical" evidence="7">
    <location>
        <begin position="215"/>
        <end position="241"/>
    </location>
</feature>